<dbReference type="InterPro" id="IPR039312">
    <property type="entry name" value="ZPR"/>
</dbReference>
<organism evidence="3 4">
    <name type="scientific">Saponaria officinalis</name>
    <name type="common">Common soapwort</name>
    <name type="synonym">Lychnis saponaria</name>
    <dbReference type="NCBI Taxonomy" id="3572"/>
    <lineage>
        <taxon>Eukaryota</taxon>
        <taxon>Viridiplantae</taxon>
        <taxon>Streptophyta</taxon>
        <taxon>Embryophyta</taxon>
        <taxon>Tracheophyta</taxon>
        <taxon>Spermatophyta</taxon>
        <taxon>Magnoliopsida</taxon>
        <taxon>eudicotyledons</taxon>
        <taxon>Gunneridae</taxon>
        <taxon>Pentapetalae</taxon>
        <taxon>Caryophyllales</taxon>
        <taxon>Caryophyllaceae</taxon>
        <taxon>Caryophylleae</taxon>
        <taxon>Saponaria</taxon>
    </lineage>
</organism>
<sequence length="97" mass="11565">MCGGAKDWIPSPPTSTERNLQSKQHQSRRCKVRVQWLVIRKRFEGTKTGSLELKNLQLYLENRSILEENERLRQKAIRLRQENEALLSEYQNKVRTR</sequence>
<dbReference type="EMBL" id="JBDFQZ010000008">
    <property type="protein sequence ID" value="KAK9698666.1"/>
    <property type="molecule type" value="Genomic_DNA"/>
</dbReference>
<dbReference type="PANTHER" id="PTHR33601">
    <property type="entry name" value="PROTEIN LITTLE ZIPPER 4"/>
    <property type="match status" value="1"/>
</dbReference>
<accession>A0AAW1J9V7</accession>
<keyword evidence="1" id="KW-0175">Coiled coil</keyword>
<feature type="compositionally biased region" description="Polar residues" evidence="2">
    <location>
        <begin position="14"/>
        <end position="24"/>
    </location>
</feature>
<comment type="caution">
    <text evidence="3">The sequence shown here is derived from an EMBL/GenBank/DDBJ whole genome shotgun (WGS) entry which is preliminary data.</text>
</comment>
<evidence type="ECO:0000313" key="4">
    <source>
        <dbReference type="Proteomes" id="UP001443914"/>
    </source>
</evidence>
<dbReference type="Proteomes" id="UP001443914">
    <property type="component" value="Unassembled WGS sequence"/>
</dbReference>
<dbReference type="PANTHER" id="PTHR33601:SF22">
    <property type="entry name" value="PROTEIN LITTLE ZIPPER 1"/>
    <property type="match status" value="1"/>
</dbReference>
<proteinExistence type="predicted"/>
<dbReference type="AlphaFoldDB" id="A0AAW1J9V7"/>
<keyword evidence="4" id="KW-1185">Reference proteome</keyword>
<evidence type="ECO:0000313" key="3">
    <source>
        <dbReference type="EMBL" id="KAK9698666.1"/>
    </source>
</evidence>
<protein>
    <submittedName>
        <fullName evidence="3">Uncharacterized protein</fullName>
    </submittedName>
</protein>
<feature type="coiled-coil region" evidence="1">
    <location>
        <begin position="62"/>
        <end position="89"/>
    </location>
</feature>
<evidence type="ECO:0000256" key="1">
    <source>
        <dbReference type="SAM" id="Coils"/>
    </source>
</evidence>
<feature type="region of interest" description="Disordered" evidence="2">
    <location>
        <begin position="1"/>
        <end position="27"/>
    </location>
</feature>
<gene>
    <name evidence="3" type="ORF">RND81_08G122100</name>
</gene>
<reference evidence="3" key="1">
    <citation type="submission" date="2024-03" db="EMBL/GenBank/DDBJ databases">
        <title>WGS assembly of Saponaria officinalis var. Norfolk2.</title>
        <authorList>
            <person name="Jenkins J."/>
            <person name="Shu S."/>
            <person name="Grimwood J."/>
            <person name="Barry K."/>
            <person name="Goodstein D."/>
            <person name="Schmutz J."/>
            <person name="Leebens-Mack J."/>
            <person name="Osbourn A."/>
        </authorList>
    </citation>
    <scope>NUCLEOTIDE SEQUENCE [LARGE SCALE GENOMIC DNA]</scope>
    <source>
        <strain evidence="3">JIC</strain>
    </source>
</reference>
<name>A0AAW1J9V7_SAPOF</name>
<evidence type="ECO:0000256" key="2">
    <source>
        <dbReference type="SAM" id="MobiDB-lite"/>
    </source>
</evidence>